<dbReference type="AlphaFoldDB" id="A0A6C0H1Z2"/>
<dbReference type="InterPro" id="IPR038374">
    <property type="entry name" value="ThaI_sf"/>
</dbReference>
<evidence type="ECO:0000313" key="1">
    <source>
        <dbReference type="EMBL" id="QHT74568.1"/>
    </source>
</evidence>
<protein>
    <recommendedName>
        <fullName evidence="2">Restriction endonuclease</fullName>
    </recommendedName>
</protein>
<reference evidence="1" key="1">
    <citation type="journal article" date="2020" name="Nature">
        <title>Giant virus diversity and host interactions through global metagenomics.</title>
        <authorList>
            <person name="Schulz F."/>
            <person name="Roux S."/>
            <person name="Paez-Espino D."/>
            <person name="Jungbluth S."/>
            <person name="Walsh D.A."/>
            <person name="Denef V.J."/>
            <person name="McMahon K.D."/>
            <person name="Konstantinidis K.T."/>
            <person name="Eloe-Fadrosh E.A."/>
            <person name="Kyrpides N.C."/>
            <person name="Woyke T."/>
        </authorList>
    </citation>
    <scope>NUCLEOTIDE SEQUENCE</scope>
    <source>
        <strain evidence="1">GVMAG-M-3300023179-59</strain>
    </source>
</reference>
<name>A0A6C0H1Z2_9ZZZZ</name>
<organism evidence="1">
    <name type="scientific">viral metagenome</name>
    <dbReference type="NCBI Taxonomy" id="1070528"/>
    <lineage>
        <taxon>unclassified sequences</taxon>
        <taxon>metagenomes</taxon>
        <taxon>organismal metagenomes</taxon>
    </lineage>
</organism>
<dbReference type="Pfam" id="PF15514">
    <property type="entry name" value="ThaI"/>
    <property type="match status" value="1"/>
</dbReference>
<sequence>MATSSDTYPILENIEELDIIRNVLNNEKAQKGLIALYSASDSEFRRNGKLGPEVGRAREDDLKAVLHNDIRDEFNCNIDDNIDNGADCTVKGQGISIKHSSNAIGKGRIKVKWTSDESKARDCIKQMLLLEKKNYTHMLLIYIDNKKHTIQIIAISAEQILEAVKDLKEDAFKTSFGKNTRGIEYSQKMIQRLIKKKYFQIDISNAVLTGGIDPIKRRQLLLESVRPTQL</sequence>
<evidence type="ECO:0008006" key="2">
    <source>
        <dbReference type="Google" id="ProtNLM"/>
    </source>
</evidence>
<dbReference type="InterPro" id="IPR029128">
    <property type="entry name" value="ThaI"/>
</dbReference>
<accession>A0A6C0H1Z2</accession>
<proteinExistence type="predicted"/>
<dbReference type="Gene3D" id="3.40.600.30">
    <property type="match status" value="1"/>
</dbReference>
<dbReference type="EMBL" id="MN739852">
    <property type="protein sequence ID" value="QHT74568.1"/>
    <property type="molecule type" value="Genomic_DNA"/>
</dbReference>